<dbReference type="EMBL" id="ML178818">
    <property type="protein sequence ID" value="TFL04785.1"/>
    <property type="molecule type" value="Genomic_DNA"/>
</dbReference>
<feature type="compositionally biased region" description="Low complexity" evidence="4">
    <location>
        <begin position="486"/>
        <end position="499"/>
    </location>
</feature>
<dbReference type="STRING" id="1884261.A0A5C3QS34"/>
<dbReference type="Pfam" id="PF00233">
    <property type="entry name" value="PDEase_I"/>
    <property type="match status" value="1"/>
</dbReference>
<keyword evidence="1 3" id="KW-0479">Metal-binding</keyword>
<evidence type="ECO:0000259" key="5">
    <source>
        <dbReference type="PROSITE" id="PS51845"/>
    </source>
</evidence>
<evidence type="ECO:0000256" key="4">
    <source>
        <dbReference type="SAM" id="MobiDB-lite"/>
    </source>
</evidence>
<dbReference type="GO" id="GO:0004114">
    <property type="term" value="F:3',5'-cyclic-nucleotide phosphodiesterase activity"/>
    <property type="evidence" value="ECO:0007669"/>
    <property type="project" value="InterPro"/>
</dbReference>
<feature type="region of interest" description="Disordered" evidence="4">
    <location>
        <begin position="459"/>
        <end position="524"/>
    </location>
</feature>
<reference evidence="6 7" key="1">
    <citation type="journal article" date="2019" name="Nat. Ecol. Evol.">
        <title>Megaphylogeny resolves global patterns of mushroom evolution.</title>
        <authorList>
            <person name="Varga T."/>
            <person name="Krizsan K."/>
            <person name="Foldi C."/>
            <person name="Dima B."/>
            <person name="Sanchez-Garcia M."/>
            <person name="Sanchez-Ramirez S."/>
            <person name="Szollosi G.J."/>
            <person name="Szarkandi J.G."/>
            <person name="Papp V."/>
            <person name="Albert L."/>
            <person name="Andreopoulos W."/>
            <person name="Angelini C."/>
            <person name="Antonin V."/>
            <person name="Barry K.W."/>
            <person name="Bougher N.L."/>
            <person name="Buchanan P."/>
            <person name="Buyck B."/>
            <person name="Bense V."/>
            <person name="Catcheside P."/>
            <person name="Chovatia M."/>
            <person name="Cooper J."/>
            <person name="Damon W."/>
            <person name="Desjardin D."/>
            <person name="Finy P."/>
            <person name="Geml J."/>
            <person name="Haridas S."/>
            <person name="Hughes K."/>
            <person name="Justo A."/>
            <person name="Karasinski D."/>
            <person name="Kautmanova I."/>
            <person name="Kiss B."/>
            <person name="Kocsube S."/>
            <person name="Kotiranta H."/>
            <person name="LaButti K.M."/>
            <person name="Lechner B.E."/>
            <person name="Liimatainen K."/>
            <person name="Lipzen A."/>
            <person name="Lukacs Z."/>
            <person name="Mihaltcheva S."/>
            <person name="Morgado L.N."/>
            <person name="Niskanen T."/>
            <person name="Noordeloos M.E."/>
            <person name="Ohm R.A."/>
            <person name="Ortiz-Santana B."/>
            <person name="Ovrebo C."/>
            <person name="Racz N."/>
            <person name="Riley R."/>
            <person name="Savchenko A."/>
            <person name="Shiryaev A."/>
            <person name="Soop K."/>
            <person name="Spirin V."/>
            <person name="Szebenyi C."/>
            <person name="Tomsovsky M."/>
            <person name="Tulloss R.E."/>
            <person name="Uehling J."/>
            <person name="Grigoriev I.V."/>
            <person name="Vagvolgyi C."/>
            <person name="Papp T."/>
            <person name="Martin F.M."/>
            <person name="Miettinen O."/>
            <person name="Hibbett D.S."/>
            <person name="Nagy L.G."/>
        </authorList>
    </citation>
    <scope>NUCLEOTIDE SEQUENCE [LARGE SCALE GENOMIC DNA]</scope>
    <source>
        <strain evidence="6 7">CBS 309.79</strain>
    </source>
</reference>
<feature type="compositionally biased region" description="Low complexity" evidence="4">
    <location>
        <begin position="460"/>
        <end position="471"/>
    </location>
</feature>
<feature type="compositionally biased region" description="Low complexity" evidence="4">
    <location>
        <begin position="514"/>
        <end position="524"/>
    </location>
</feature>
<dbReference type="Gene3D" id="1.10.1300.10">
    <property type="entry name" value="3'5'-cyclic nucleotide phosphodiesterase, catalytic domain"/>
    <property type="match status" value="1"/>
</dbReference>
<gene>
    <name evidence="6" type="ORF">BDV98DRAFT_331228</name>
</gene>
<feature type="compositionally biased region" description="Polar residues" evidence="4">
    <location>
        <begin position="550"/>
        <end position="561"/>
    </location>
</feature>
<dbReference type="Proteomes" id="UP000305067">
    <property type="component" value="Unassembled WGS sequence"/>
</dbReference>
<dbReference type="GO" id="GO:0007165">
    <property type="term" value="P:signal transduction"/>
    <property type="evidence" value="ECO:0007669"/>
    <property type="project" value="InterPro"/>
</dbReference>
<sequence>MVNSQFRRKSIDIGGLLLAAENQGSGYGWGGWDEWERSLEPHYAETLGYFLEESLHAVKMRDLSADDECSMQGSRLSRRQLAAKLGAWDFCPRLLPELDLLRSAYMLFEALFRTEGMEEETGVSLNQVSSFLLHLRQLYRTNDYHNFEHALDVLQATYRFLRSAKMVPPVEIVTGSRTWKSEREHDLGGCLVTCLRKADMFALCIAAIGHDVGHPGLTNNFMNNSNSPLSVVYDRVSPLEQMHCYLLLKLMRLHGLGAFLDKPGYGTHNRRLLWETVLVTDMTLHGQFMDSFKKLLTPELVPLHLRQILTCQAIIKCADISNPARPYSVAQYWAGALAKEWFCQQSLENRFKLPSTVYPSNDPLKIAEGQIWFINAYTLPLLLLTTEGIPEMTRYAQNCQGNLRQWEHKRLKLPHSTPVHPTPGVSSQSEDGLHDVLPFTVPPCFRSVRPEFWHCAHTPSHSSGPASSCSSDTRVGTLQDTATTEPSSPISPCESSFSSRMSLQSEYRIGRTQSPSPSVDSSSSTAVQQCSLIRAAFHVGPRKRKEIHRSSWNPHSKYQFSPQPPEWTTDPVGMIVRAQSMHQPDEATADNSTLLSDSIHPISTTT</sequence>
<feature type="compositionally biased region" description="Polar residues" evidence="4">
    <location>
        <begin position="472"/>
        <end position="485"/>
    </location>
</feature>
<evidence type="ECO:0000256" key="1">
    <source>
        <dbReference type="ARBA" id="ARBA00022723"/>
    </source>
</evidence>
<organism evidence="6 7">
    <name type="scientific">Pterulicium gracile</name>
    <dbReference type="NCBI Taxonomy" id="1884261"/>
    <lineage>
        <taxon>Eukaryota</taxon>
        <taxon>Fungi</taxon>
        <taxon>Dikarya</taxon>
        <taxon>Basidiomycota</taxon>
        <taxon>Agaricomycotina</taxon>
        <taxon>Agaricomycetes</taxon>
        <taxon>Agaricomycetidae</taxon>
        <taxon>Agaricales</taxon>
        <taxon>Pleurotineae</taxon>
        <taxon>Pterulaceae</taxon>
        <taxon>Pterulicium</taxon>
    </lineage>
</organism>
<name>A0A5C3QS34_9AGAR</name>
<dbReference type="GO" id="GO:0046872">
    <property type="term" value="F:metal ion binding"/>
    <property type="evidence" value="ECO:0007669"/>
    <property type="project" value="UniProtKB-KW"/>
</dbReference>
<feature type="compositionally biased region" description="Polar residues" evidence="4">
    <location>
        <begin position="589"/>
        <end position="606"/>
    </location>
</feature>
<accession>A0A5C3QS34</accession>
<evidence type="ECO:0000313" key="7">
    <source>
        <dbReference type="Proteomes" id="UP000305067"/>
    </source>
</evidence>
<dbReference type="InterPro" id="IPR023174">
    <property type="entry name" value="PDEase_CS"/>
</dbReference>
<evidence type="ECO:0000256" key="3">
    <source>
        <dbReference type="RuleBase" id="RU363067"/>
    </source>
</evidence>
<comment type="similarity">
    <text evidence="3">Belongs to the cyclic nucleotide phosphodiesterase family.</text>
</comment>
<dbReference type="InterPro" id="IPR002073">
    <property type="entry name" value="PDEase_catalytic_dom"/>
</dbReference>
<dbReference type="InterPro" id="IPR003607">
    <property type="entry name" value="HD/PDEase_dom"/>
</dbReference>
<protein>
    <recommendedName>
        <fullName evidence="3">Phosphodiesterase</fullName>
        <ecNumber evidence="3">3.1.4.-</ecNumber>
    </recommendedName>
</protein>
<dbReference type="OrthoDB" id="546632at2759"/>
<feature type="domain" description="PDEase" evidence="5">
    <location>
        <begin position="35"/>
        <end position="413"/>
    </location>
</feature>
<dbReference type="CDD" id="cd00077">
    <property type="entry name" value="HDc"/>
    <property type="match status" value="1"/>
</dbReference>
<evidence type="ECO:0000313" key="6">
    <source>
        <dbReference type="EMBL" id="TFL04785.1"/>
    </source>
</evidence>
<dbReference type="InterPro" id="IPR036971">
    <property type="entry name" value="PDEase_catalytic_dom_sf"/>
</dbReference>
<keyword evidence="2 3" id="KW-0378">Hydrolase</keyword>
<dbReference type="SMART" id="SM00471">
    <property type="entry name" value="HDc"/>
    <property type="match status" value="1"/>
</dbReference>
<dbReference type="PROSITE" id="PS51845">
    <property type="entry name" value="PDEASE_I_2"/>
    <property type="match status" value="1"/>
</dbReference>
<feature type="region of interest" description="Disordered" evidence="4">
    <location>
        <begin position="543"/>
        <end position="606"/>
    </location>
</feature>
<keyword evidence="7" id="KW-1185">Reference proteome</keyword>
<dbReference type="PROSITE" id="PS00126">
    <property type="entry name" value="PDEASE_I_1"/>
    <property type="match status" value="1"/>
</dbReference>
<evidence type="ECO:0000256" key="2">
    <source>
        <dbReference type="ARBA" id="ARBA00022801"/>
    </source>
</evidence>
<proteinExistence type="inferred from homology"/>
<dbReference type="AlphaFoldDB" id="A0A5C3QS34"/>
<comment type="cofactor">
    <cofactor evidence="3">
        <name>a divalent metal cation</name>
        <dbReference type="ChEBI" id="CHEBI:60240"/>
    </cofactor>
    <text evidence="3">Binds 2 divalent metal cations per subunit. Site 1 may preferentially bind zinc ions, while site 2 has a preference for magnesium and/or manganese ions.</text>
</comment>
<dbReference type="SUPFAM" id="SSF109604">
    <property type="entry name" value="HD-domain/PDEase-like"/>
    <property type="match status" value="1"/>
</dbReference>
<dbReference type="EC" id="3.1.4.-" evidence="3"/>
<dbReference type="PANTHER" id="PTHR11347">
    <property type="entry name" value="CYCLIC NUCLEOTIDE PHOSPHODIESTERASE"/>
    <property type="match status" value="1"/>
</dbReference>